<sequence>MLCVVCCAVAVADEPKNSKLIRMPIPEGAFGSVQDETVSLALNHQLLRQQGLKSPFTGQKKTLDWLDMAIESDAVLQVAGEVQLAQDFQTDELIPIDAPEPVDGVDLSTADDQVTLVATRAELSAVLRMIADHHHFNLVLAPDVEGPVTVSIRGATLDEVLDAILGVAGFSWHRVGNLLYVTGAPNEGMDPRVQGRYLQVYPLDYVAANDVEGVANSLLSQVGNAFVTESDPTDHLRTREILVVEDTAASHQRIASYIAQIDVPPKQVLIEAHVLQVTLTNDQRHGVDLQSLARIENSNIELKGSGFTGSTDSGPSVALSVKGKDMTSLIELIEECTNSRTLASPKLSVVNQQEAKIQIGQRLPYSVSTTTQTTTVQSVEFLDVGVVLTVLPVITDDGNVLMTVLPKVSGGKILQSGFPEEETTEVQTTIMIPDGGGVVIGGLIREESLKSRSFVPWLGRVPMLGALFRRKADETRRTEVIVALVAHVIHDGVGPRQQEVMDLQQAAPFYESTELIDGRFSSVVIEQ</sequence>
<dbReference type="Pfam" id="PF00263">
    <property type="entry name" value="Secretin"/>
    <property type="match status" value="1"/>
</dbReference>
<dbReference type="PANTHER" id="PTHR30332">
    <property type="entry name" value="PROBABLE GENERAL SECRETION PATHWAY PROTEIN D"/>
    <property type="match status" value="1"/>
</dbReference>
<evidence type="ECO:0000313" key="7">
    <source>
        <dbReference type="Proteomes" id="UP000317977"/>
    </source>
</evidence>
<dbReference type="Gene3D" id="3.55.50.30">
    <property type="match status" value="1"/>
</dbReference>
<dbReference type="PRINTS" id="PR00811">
    <property type="entry name" value="BCTERIALGSPD"/>
</dbReference>
<comment type="subcellular location">
    <subcellularLocation>
        <location evidence="1">Membrane</location>
    </subcellularLocation>
</comment>
<dbReference type="Proteomes" id="UP000317977">
    <property type="component" value="Unassembled WGS sequence"/>
</dbReference>
<dbReference type="GO" id="GO:0009306">
    <property type="term" value="P:protein secretion"/>
    <property type="evidence" value="ECO:0007669"/>
    <property type="project" value="InterPro"/>
</dbReference>
<gene>
    <name evidence="6" type="primary">pilQ</name>
    <name evidence="6" type="ORF">Poly59_06450</name>
</gene>
<keyword evidence="7" id="KW-1185">Reference proteome</keyword>
<dbReference type="Gene3D" id="3.30.1370.120">
    <property type="match status" value="1"/>
</dbReference>
<protein>
    <submittedName>
        <fullName evidence="6">Type IV pilus biogenesis and competence protein PilQ</fullName>
    </submittedName>
</protein>
<dbReference type="GO" id="GO:0015627">
    <property type="term" value="C:type II protein secretion system complex"/>
    <property type="evidence" value="ECO:0007669"/>
    <property type="project" value="TreeGrafter"/>
</dbReference>
<comment type="caution">
    <text evidence="6">The sequence shown here is derived from an EMBL/GenBank/DDBJ whole genome shotgun (WGS) entry which is preliminary data.</text>
</comment>
<comment type="similarity">
    <text evidence="4">Belongs to the bacterial secretin family.</text>
</comment>
<evidence type="ECO:0000256" key="1">
    <source>
        <dbReference type="ARBA" id="ARBA00004370"/>
    </source>
</evidence>
<evidence type="ECO:0000256" key="2">
    <source>
        <dbReference type="ARBA" id="ARBA00022729"/>
    </source>
</evidence>
<accession>A0A5C6FCC2</accession>
<dbReference type="InterPro" id="IPR038591">
    <property type="entry name" value="NolW-like_sf"/>
</dbReference>
<dbReference type="InterPro" id="IPR050810">
    <property type="entry name" value="Bact_Secretion_Sys_Channel"/>
</dbReference>
<evidence type="ECO:0000259" key="5">
    <source>
        <dbReference type="Pfam" id="PF00263"/>
    </source>
</evidence>
<dbReference type="InterPro" id="IPR001775">
    <property type="entry name" value="GspD/PilQ"/>
</dbReference>
<dbReference type="AlphaFoldDB" id="A0A5C6FCC2"/>
<keyword evidence="3" id="KW-0472">Membrane</keyword>
<name>A0A5C6FCC2_9BACT</name>
<evidence type="ECO:0000256" key="3">
    <source>
        <dbReference type="ARBA" id="ARBA00023136"/>
    </source>
</evidence>
<dbReference type="InterPro" id="IPR004846">
    <property type="entry name" value="T2SS/T3SS_dom"/>
</dbReference>
<feature type="domain" description="Type II/III secretion system secretin-like" evidence="5">
    <location>
        <begin position="334"/>
        <end position="489"/>
    </location>
</feature>
<evidence type="ECO:0000256" key="4">
    <source>
        <dbReference type="RuleBase" id="RU004003"/>
    </source>
</evidence>
<organism evidence="6 7">
    <name type="scientific">Rubripirellula reticaptiva</name>
    <dbReference type="NCBI Taxonomy" id="2528013"/>
    <lineage>
        <taxon>Bacteria</taxon>
        <taxon>Pseudomonadati</taxon>
        <taxon>Planctomycetota</taxon>
        <taxon>Planctomycetia</taxon>
        <taxon>Pirellulales</taxon>
        <taxon>Pirellulaceae</taxon>
        <taxon>Rubripirellula</taxon>
    </lineage>
</organism>
<evidence type="ECO:0000313" key="6">
    <source>
        <dbReference type="EMBL" id="TWU57736.1"/>
    </source>
</evidence>
<reference evidence="6 7" key="1">
    <citation type="submission" date="2019-02" db="EMBL/GenBank/DDBJ databases">
        <title>Deep-cultivation of Planctomycetes and their phenomic and genomic characterization uncovers novel biology.</title>
        <authorList>
            <person name="Wiegand S."/>
            <person name="Jogler M."/>
            <person name="Boedeker C."/>
            <person name="Pinto D."/>
            <person name="Vollmers J."/>
            <person name="Rivas-Marin E."/>
            <person name="Kohn T."/>
            <person name="Peeters S.H."/>
            <person name="Heuer A."/>
            <person name="Rast P."/>
            <person name="Oberbeckmann S."/>
            <person name="Bunk B."/>
            <person name="Jeske O."/>
            <person name="Meyerdierks A."/>
            <person name="Storesund J.E."/>
            <person name="Kallscheuer N."/>
            <person name="Luecker S."/>
            <person name="Lage O.M."/>
            <person name="Pohl T."/>
            <person name="Merkel B.J."/>
            <person name="Hornburger P."/>
            <person name="Mueller R.-W."/>
            <person name="Bruemmer F."/>
            <person name="Labrenz M."/>
            <person name="Spormann A.M."/>
            <person name="Op Den Camp H."/>
            <person name="Overmann J."/>
            <person name="Amann R."/>
            <person name="Jetten M.S.M."/>
            <person name="Mascher T."/>
            <person name="Medema M.H."/>
            <person name="Devos D.P."/>
            <person name="Kaster A.-K."/>
            <person name="Ovreas L."/>
            <person name="Rohde M."/>
            <person name="Galperin M.Y."/>
            <person name="Jogler C."/>
        </authorList>
    </citation>
    <scope>NUCLEOTIDE SEQUENCE [LARGE SCALE GENOMIC DNA]</scope>
    <source>
        <strain evidence="6 7">Poly59</strain>
    </source>
</reference>
<dbReference type="PANTHER" id="PTHR30332:SF24">
    <property type="entry name" value="SECRETIN GSPD-RELATED"/>
    <property type="match status" value="1"/>
</dbReference>
<dbReference type="GO" id="GO:0016020">
    <property type="term" value="C:membrane"/>
    <property type="evidence" value="ECO:0007669"/>
    <property type="project" value="UniProtKB-SubCell"/>
</dbReference>
<dbReference type="EMBL" id="SJPX01000001">
    <property type="protein sequence ID" value="TWU57736.1"/>
    <property type="molecule type" value="Genomic_DNA"/>
</dbReference>
<proteinExistence type="inferred from homology"/>
<keyword evidence="2" id="KW-0732">Signal</keyword>